<dbReference type="Proteomes" id="UP000198767">
    <property type="component" value="Unassembled WGS sequence"/>
</dbReference>
<accession>A0A1G5RD18</accession>
<proteinExistence type="predicted"/>
<dbReference type="RefSeq" id="WP_090220814.1">
    <property type="nucleotide sequence ID" value="NZ_FMWG01000013.1"/>
</dbReference>
<evidence type="ECO:0000256" key="1">
    <source>
        <dbReference type="SAM" id="Phobius"/>
    </source>
</evidence>
<keyword evidence="4" id="KW-1185">Reference proteome</keyword>
<evidence type="ECO:0000313" key="3">
    <source>
        <dbReference type="EMBL" id="SCZ71947.1"/>
    </source>
</evidence>
<feature type="transmembrane region" description="Helical" evidence="1">
    <location>
        <begin position="7"/>
        <end position="26"/>
    </location>
</feature>
<evidence type="ECO:0000259" key="2">
    <source>
        <dbReference type="Pfam" id="PF13471"/>
    </source>
</evidence>
<evidence type="ECO:0000313" key="4">
    <source>
        <dbReference type="Proteomes" id="UP000198767"/>
    </source>
</evidence>
<dbReference type="Pfam" id="PF13471">
    <property type="entry name" value="Transglut_core3"/>
    <property type="match status" value="1"/>
</dbReference>
<keyword evidence="1" id="KW-0812">Transmembrane</keyword>
<name>A0A1G5RD18_9RHOB</name>
<dbReference type="AlphaFoldDB" id="A0A1G5RD18"/>
<gene>
    <name evidence="3" type="ORF">SAMN04488118_11339</name>
</gene>
<dbReference type="STRING" id="1156985.SAMN04488118_11339"/>
<keyword evidence="1" id="KW-1133">Transmembrane helix</keyword>
<dbReference type="NCBIfam" id="NF033537">
    <property type="entry name" value="lasso_biosyn_B2"/>
    <property type="match status" value="1"/>
</dbReference>
<dbReference type="OrthoDB" id="7569774at2"/>
<organism evidence="3 4">
    <name type="scientific">Epibacterium ulvae</name>
    <dbReference type="NCBI Taxonomy" id="1156985"/>
    <lineage>
        <taxon>Bacteria</taxon>
        <taxon>Pseudomonadati</taxon>
        <taxon>Pseudomonadota</taxon>
        <taxon>Alphaproteobacteria</taxon>
        <taxon>Rhodobacterales</taxon>
        <taxon>Roseobacteraceae</taxon>
        <taxon>Epibacterium</taxon>
    </lineage>
</organism>
<dbReference type="EMBL" id="FMWG01000013">
    <property type="protein sequence ID" value="SCZ71947.1"/>
    <property type="molecule type" value="Genomic_DNA"/>
</dbReference>
<sequence>MRLLRRFGLYALCLGTLVVVRVLLWLTRYQRIMSWLVKPCQAKANPQRRSAVAATVRAVSRSAKLVPGASCLTQTIACQAILSWRSIPSTIEIGVRYNEDETEQRFNAHAWLMWNGHAVLEAQEGNIDSFSIINSLPTPTREIVR</sequence>
<keyword evidence="1" id="KW-0472">Membrane</keyword>
<reference evidence="3 4" key="1">
    <citation type="submission" date="2016-10" db="EMBL/GenBank/DDBJ databases">
        <authorList>
            <person name="de Groot N.N."/>
        </authorList>
    </citation>
    <scope>NUCLEOTIDE SEQUENCE [LARGE SCALE GENOMIC DNA]</scope>
    <source>
        <strain evidence="3 4">U95</strain>
    </source>
</reference>
<feature type="domain" description="Microcin J25-processing protein McjB C-terminal" evidence="2">
    <location>
        <begin position="17"/>
        <end position="133"/>
    </location>
</feature>
<dbReference type="InterPro" id="IPR032708">
    <property type="entry name" value="McjB_C"/>
</dbReference>
<dbReference type="InterPro" id="IPR053521">
    <property type="entry name" value="McjB-like"/>
</dbReference>
<protein>
    <submittedName>
        <fullName evidence="3">Transglutaminase-like superfamily protein</fullName>
    </submittedName>
</protein>